<gene>
    <name evidence="4" type="ORF">SAMN05421825_0307</name>
</gene>
<protein>
    <submittedName>
        <fullName evidence="4">Por secretion system C-terminal sorting domain-containing protein</fullName>
    </submittedName>
</protein>
<dbReference type="Pfam" id="PF18911">
    <property type="entry name" value="PKD_4"/>
    <property type="match status" value="1"/>
</dbReference>
<dbReference type="SUPFAM" id="SSF49299">
    <property type="entry name" value="PKD domain"/>
    <property type="match status" value="2"/>
</dbReference>
<keyword evidence="5" id="KW-1185">Reference proteome</keyword>
<dbReference type="EMBL" id="FNBH01000001">
    <property type="protein sequence ID" value="SDE82299.1"/>
    <property type="molecule type" value="Genomic_DNA"/>
</dbReference>
<evidence type="ECO:0000313" key="5">
    <source>
        <dbReference type="Proteomes" id="UP000199203"/>
    </source>
</evidence>
<dbReference type="InterPro" id="IPR022409">
    <property type="entry name" value="PKD/Chitinase_dom"/>
</dbReference>
<dbReference type="Pfam" id="PF18962">
    <property type="entry name" value="Por_Secre_tail"/>
    <property type="match status" value="1"/>
</dbReference>
<dbReference type="Gene3D" id="2.60.40.10">
    <property type="entry name" value="Immunoglobulins"/>
    <property type="match status" value="2"/>
</dbReference>
<dbReference type="Proteomes" id="UP000199203">
    <property type="component" value="Unassembled WGS sequence"/>
</dbReference>
<accession>A0A1G7G2L5</accession>
<dbReference type="InterPro" id="IPR035986">
    <property type="entry name" value="PKD_dom_sf"/>
</dbReference>
<evidence type="ECO:0000256" key="1">
    <source>
        <dbReference type="ARBA" id="ARBA00022729"/>
    </source>
</evidence>
<dbReference type="SMART" id="SM00089">
    <property type="entry name" value="PKD"/>
    <property type="match status" value="2"/>
</dbReference>
<keyword evidence="1" id="KW-0732">Signal</keyword>
<feature type="compositionally biased region" description="Polar residues" evidence="2">
    <location>
        <begin position="682"/>
        <end position="691"/>
    </location>
</feature>
<feature type="domain" description="PKD" evidence="3">
    <location>
        <begin position="20"/>
        <end position="105"/>
    </location>
</feature>
<dbReference type="PROSITE" id="PS50093">
    <property type="entry name" value="PKD"/>
    <property type="match status" value="2"/>
</dbReference>
<evidence type="ECO:0000313" key="4">
    <source>
        <dbReference type="EMBL" id="SDE82299.1"/>
    </source>
</evidence>
<dbReference type="InterPro" id="IPR013783">
    <property type="entry name" value="Ig-like_fold"/>
</dbReference>
<evidence type="ECO:0000259" key="3">
    <source>
        <dbReference type="PROSITE" id="PS50093"/>
    </source>
</evidence>
<feature type="region of interest" description="Disordered" evidence="2">
    <location>
        <begin position="679"/>
        <end position="702"/>
    </location>
</feature>
<evidence type="ECO:0000256" key="2">
    <source>
        <dbReference type="SAM" id="MobiDB-lite"/>
    </source>
</evidence>
<dbReference type="NCBIfam" id="TIGR04183">
    <property type="entry name" value="Por_Secre_tail"/>
    <property type="match status" value="1"/>
</dbReference>
<organism evidence="4 5">
    <name type="scientific">Epilithonimonas hungarica</name>
    <dbReference type="NCBI Taxonomy" id="454006"/>
    <lineage>
        <taxon>Bacteria</taxon>
        <taxon>Pseudomonadati</taxon>
        <taxon>Bacteroidota</taxon>
        <taxon>Flavobacteriia</taxon>
        <taxon>Flavobacteriales</taxon>
        <taxon>Weeksellaceae</taxon>
        <taxon>Chryseobacterium group</taxon>
        <taxon>Epilithonimonas</taxon>
    </lineage>
</organism>
<reference evidence="5" key="1">
    <citation type="submission" date="2016-10" db="EMBL/GenBank/DDBJ databases">
        <authorList>
            <person name="Varghese N."/>
            <person name="Submissions S."/>
        </authorList>
    </citation>
    <scope>NUCLEOTIDE SEQUENCE [LARGE SCALE GENOMIC DNA]</scope>
    <source>
        <strain evidence="5">DSM 19684</strain>
    </source>
</reference>
<sequence length="1493" mass="163653">MKFYTITMVFFALFLYGQKPVSKFSASSASSGSNITVNYNNESTASPTSYSWEFSGGTPSTSTSASPAVSYSGPGTYSAKLTVSNANGSSMSTRTIKIESGASSRIYLNTGYDNQSNTLLGDIGISDPDWTYTAPNGTVSTPITRYAASGWSFAQITTGLLESRWITGNNTITGYHYYVSKTVEIPANVTTAVLNLRCLSFIRSWTYLVKVNPDNTTTETQITNTTGTTNGWLNSQNALVSNYPLQAGTKYYIKVKAYTNTAGQRQAVDVNAQIDFGNVLTLSPRADFSATPLTATNGASVQFTNLSGGTPVSNSWSFQDGTNVINSSLANPSVIFNNTGFHDAELIADYGNGMTSSLKVNEYIETAAEPDYTLAPNSYIFTGKDETGNDVDGIYIPVRKAYQMWKKGRYMQNDDGIFTPINENDQVSASVFWEDVNGLVKSTSIEGVGEKARIRVLIDKTKGEGNASIAIKVNNIIYWTWHIWVTDNPENGAIYGQGFETNISNQPFYPQYMDRNLGATSASFLGNDWHKSGGLMYQWGRKDPLPPLEYKDGSYYEITGDIGSIRHENAALVTSKMPVKYRGLDTNTNNINGNIRYSINHPIDIIAHNLNDGTWFSSQEYKINNTNTELIETWDLWSDNRKGLHSNASSDDVTVAMDSKSYELKSEFDPCPNGWRVPSHYGRNTSNNNLNPLGRHQGNDDDHNLSYSQIYPDLVNDALLGVKAYTGRGIDFNGTNNRKIGIIPTSGNYVFYPANGNTTAKVVYQDQSSDAILLTATYGIGGSRETIIHSDGERTDVSSTGWNGIYVNQTTKTNNAGAVRCMKDPNMALLPDFYKTDFVASTDTDTTDYKSWIKEPNSFVVMTGETSNASAMDKELKISLKKAYAMHKLYLSENKEIPLGNMNTGSVVWSDNPDLVKKIEIIGVYPDQEMKITIAAGKKGNAVVAFHKGDNGVWGTSNPDKVLWSWHIWAPVTDPLLEESQITYTTESVENGGIIPTTSGHIINSAKGGTPLTTTFMDRNLGALQSLPSVHGGETNLAYKTQIQQSGGLHYQWGRKDPIPTFHYPGGAQSQGNVSFPYITVAPTYNIFRQTGLNASGNIVYSSPITDAIYSSTDENLGYSREWGLYKSYAGIATADKKNEKIRKVIKYATENPLYFLFRSKTGNELGIEDLGSLATKSTQVKDWISDENGLAQDRWGHATEKSPYDPCPGGWRVPDTAGAILFAAGNNGSYAKGSSPWFYNGYNTTSGFTNYGIQQSTISDLTGSAANNNMNVRQYPGVTLRTFTDGVMPTIRAGWVFNFSGSKYNIGNIPTTGIRGILGGNDWKNIRTDFPAADNYKYQTGLWTSSPADYYTGYAIGLNLSSVSGNGGKLASGTGFYPQAAMGVRCAKDTERYMGDLPYTVTSNKTKLSLVIPPKISENDSEVDIFPNPVKDYIHVNFKNNKESEYVIYDMAGSILKRGIISEGKINISDLTNGVYILSIKNISRIFKIIKQ</sequence>
<dbReference type="InterPro" id="IPR026444">
    <property type="entry name" value="Secre_tail"/>
</dbReference>
<dbReference type="CDD" id="cd00146">
    <property type="entry name" value="PKD"/>
    <property type="match status" value="1"/>
</dbReference>
<name>A0A1G7G2L5_9FLAO</name>
<feature type="domain" description="PKD" evidence="3">
    <location>
        <begin position="284"/>
        <end position="360"/>
    </location>
</feature>
<dbReference type="InterPro" id="IPR000601">
    <property type="entry name" value="PKD_dom"/>
</dbReference>
<proteinExistence type="predicted"/>
<dbReference type="STRING" id="454006.SAMN05421825_0307"/>